<accession>L1JP67</accession>
<dbReference type="OrthoDB" id="1747617at2759"/>
<dbReference type="EMBL" id="JH992980">
    <property type="protein sequence ID" value="EKX49990.1"/>
    <property type="molecule type" value="Genomic_DNA"/>
</dbReference>
<evidence type="ECO:0000256" key="1">
    <source>
        <dbReference type="ARBA" id="ARBA00023015"/>
    </source>
</evidence>
<proteinExistence type="predicted"/>
<evidence type="ECO:0000256" key="3">
    <source>
        <dbReference type="ARBA" id="ARBA00023163"/>
    </source>
</evidence>
<dbReference type="InterPro" id="IPR003035">
    <property type="entry name" value="RWP-RK_dom"/>
</dbReference>
<keyword evidence="4" id="KW-0539">Nucleus</keyword>
<evidence type="ECO:0000313" key="8">
    <source>
        <dbReference type="Proteomes" id="UP000011087"/>
    </source>
</evidence>
<name>L1JP67_GUITC</name>
<protein>
    <recommendedName>
        <fullName evidence="5">RWP-RK domain-containing protein</fullName>
    </recommendedName>
</protein>
<evidence type="ECO:0000259" key="5">
    <source>
        <dbReference type="PROSITE" id="PS51519"/>
    </source>
</evidence>
<keyword evidence="1" id="KW-0805">Transcription regulation</keyword>
<reference evidence="8" key="2">
    <citation type="submission" date="2012-11" db="EMBL/GenBank/DDBJ databases">
        <authorList>
            <person name="Kuo A."/>
            <person name="Curtis B.A."/>
            <person name="Tanifuji G."/>
            <person name="Burki F."/>
            <person name="Gruber A."/>
            <person name="Irimia M."/>
            <person name="Maruyama S."/>
            <person name="Arias M.C."/>
            <person name="Ball S.G."/>
            <person name="Gile G.H."/>
            <person name="Hirakawa Y."/>
            <person name="Hopkins J.F."/>
            <person name="Rensing S.A."/>
            <person name="Schmutz J."/>
            <person name="Symeonidi A."/>
            <person name="Elias M."/>
            <person name="Eveleigh R.J."/>
            <person name="Herman E.K."/>
            <person name="Klute M.J."/>
            <person name="Nakayama T."/>
            <person name="Obornik M."/>
            <person name="Reyes-Prieto A."/>
            <person name="Armbrust E.V."/>
            <person name="Aves S.J."/>
            <person name="Beiko R.G."/>
            <person name="Coutinho P."/>
            <person name="Dacks J.B."/>
            <person name="Durnford D.G."/>
            <person name="Fast N.M."/>
            <person name="Green B.R."/>
            <person name="Grisdale C."/>
            <person name="Hempe F."/>
            <person name="Henrissat B."/>
            <person name="Hoppner M.P."/>
            <person name="Ishida K.-I."/>
            <person name="Kim E."/>
            <person name="Koreny L."/>
            <person name="Kroth P.G."/>
            <person name="Liu Y."/>
            <person name="Malik S.-B."/>
            <person name="Maier U.G."/>
            <person name="McRose D."/>
            <person name="Mock T."/>
            <person name="Neilson J.A."/>
            <person name="Onodera N.T."/>
            <person name="Poole A.M."/>
            <person name="Pritham E.J."/>
            <person name="Richards T.A."/>
            <person name="Rocap G."/>
            <person name="Roy S.W."/>
            <person name="Sarai C."/>
            <person name="Schaack S."/>
            <person name="Shirato S."/>
            <person name="Slamovits C.H."/>
            <person name="Spencer D.F."/>
            <person name="Suzuki S."/>
            <person name="Worden A.Z."/>
            <person name="Zauner S."/>
            <person name="Barry K."/>
            <person name="Bell C."/>
            <person name="Bharti A.K."/>
            <person name="Crow J.A."/>
            <person name="Grimwood J."/>
            <person name="Kramer R."/>
            <person name="Lindquist E."/>
            <person name="Lucas S."/>
            <person name="Salamov A."/>
            <person name="McFadden G.I."/>
            <person name="Lane C.E."/>
            <person name="Keeling P.J."/>
            <person name="Gray M.W."/>
            <person name="Grigoriev I.V."/>
            <person name="Archibald J.M."/>
        </authorList>
    </citation>
    <scope>NUCLEOTIDE SEQUENCE</scope>
    <source>
        <strain evidence="8">CCMP2712</strain>
    </source>
</reference>
<dbReference type="PaxDb" id="55529-EKX49990"/>
<evidence type="ECO:0000313" key="6">
    <source>
        <dbReference type="EMBL" id="EKX49990.1"/>
    </source>
</evidence>
<evidence type="ECO:0000313" key="7">
    <source>
        <dbReference type="EnsemblProtists" id="EKX49990"/>
    </source>
</evidence>
<dbReference type="EnsemblProtists" id="EKX49990">
    <property type="protein sequence ID" value="EKX49990"/>
    <property type="gene ID" value="GUITHDRAFT_104386"/>
</dbReference>
<feature type="domain" description="RWP-RK" evidence="5">
    <location>
        <begin position="23"/>
        <end position="105"/>
    </location>
</feature>
<gene>
    <name evidence="6" type="ORF">GUITHDRAFT_104386</name>
</gene>
<sequence>MSQPYQASARAPLQTVCVHARVRKPSAEQPVRAVHLSITSLQPLFSVKQEEAAAMLGLSLTSLKSACRRLGLSRWPYTRPRLGGGSEASESVLAEVEASHDEETAAARADAFEVPWTPQWVADETGGNTSQQGTMVLEARALDEVFEGSEEARADVSWISWYMSREMDEDPESFLDGATTPYWGRF</sequence>
<keyword evidence="3" id="KW-0804">Transcription</keyword>
<evidence type="ECO:0000256" key="4">
    <source>
        <dbReference type="ARBA" id="ARBA00023242"/>
    </source>
</evidence>
<keyword evidence="8" id="KW-1185">Reference proteome</keyword>
<reference evidence="7" key="3">
    <citation type="submission" date="2016-03" db="UniProtKB">
        <authorList>
            <consortium name="EnsemblProtists"/>
        </authorList>
    </citation>
    <scope>IDENTIFICATION</scope>
</reference>
<dbReference type="GO" id="GO:0003677">
    <property type="term" value="F:DNA binding"/>
    <property type="evidence" value="ECO:0007669"/>
    <property type="project" value="UniProtKB-KW"/>
</dbReference>
<organism evidence="6">
    <name type="scientific">Guillardia theta (strain CCMP2712)</name>
    <name type="common">Cryptophyte</name>
    <dbReference type="NCBI Taxonomy" id="905079"/>
    <lineage>
        <taxon>Eukaryota</taxon>
        <taxon>Cryptophyceae</taxon>
        <taxon>Pyrenomonadales</taxon>
        <taxon>Geminigeraceae</taxon>
        <taxon>Guillardia</taxon>
    </lineage>
</organism>
<dbReference type="GeneID" id="17306714"/>
<dbReference type="PROSITE" id="PS51519">
    <property type="entry name" value="RWP_RK"/>
    <property type="match status" value="1"/>
</dbReference>
<dbReference type="KEGG" id="gtt:GUITHDRAFT_104386"/>
<dbReference type="HOGENOM" id="CLU_092984_0_1_1"/>
<reference evidence="6 8" key="1">
    <citation type="journal article" date="2012" name="Nature">
        <title>Algal genomes reveal evolutionary mosaicism and the fate of nucleomorphs.</title>
        <authorList>
            <consortium name="DOE Joint Genome Institute"/>
            <person name="Curtis B.A."/>
            <person name="Tanifuji G."/>
            <person name="Burki F."/>
            <person name="Gruber A."/>
            <person name="Irimia M."/>
            <person name="Maruyama S."/>
            <person name="Arias M.C."/>
            <person name="Ball S.G."/>
            <person name="Gile G.H."/>
            <person name="Hirakawa Y."/>
            <person name="Hopkins J.F."/>
            <person name="Kuo A."/>
            <person name="Rensing S.A."/>
            <person name="Schmutz J."/>
            <person name="Symeonidi A."/>
            <person name="Elias M."/>
            <person name="Eveleigh R.J."/>
            <person name="Herman E.K."/>
            <person name="Klute M.J."/>
            <person name="Nakayama T."/>
            <person name="Obornik M."/>
            <person name="Reyes-Prieto A."/>
            <person name="Armbrust E.V."/>
            <person name="Aves S.J."/>
            <person name="Beiko R.G."/>
            <person name="Coutinho P."/>
            <person name="Dacks J.B."/>
            <person name="Durnford D.G."/>
            <person name="Fast N.M."/>
            <person name="Green B.R."/>
            <person name="Grisdale C.J."/>
            <person name="Hempel F."/>
            <person name="Henrissat B."/>
            <person name="Hoppner M.P."/>
            <person name="Ishida K."/>
            <person name="Kim E."/>
            <person name="Koreny L."/>
            <person name="Kroth P.G."/>
            <person name="Liu Y."/>
            <person name="Malik S.B."/>
            <person name="Maier U.G."/>
            <person name="McRose D."/>
            <person name="Mock T."/>
            <person name="Neilson J.A."/>
            <person name="Onodera N.T."/>
            <person name="Poole A.M."/>
            <person name="Pritham E.J."/>
            <person name="Richards T.A."/>
            <person name="Rocap G."/>
            <person name="Roy S.W."/>
            <person name="Sarai C."/>
            <person name="Schaack S."/>
            <person name="Shirato S."/>
            <person name="Slamovits C.H."/>
            <person name="Spencer D.F."/>
            <person name="Suzuki S."/>
            <person name="Worden A.Z."/>
            <person name="Zauner S."/>
            <person name="Barry K."/>
            <person name="Bell C."/>
            <person name="Bharti A.K."/>
            <person name="Crow J.A."/>
            <person name="Grimwood J."/>
            <person name="Kramer R."/>
            <person name="Lindquist E."/>
            <person name="Lucas S."/>
            <person name="Salamov A."/>
            <person name="McFadden G.I."/>
            <person name="Lane C.E."/>
            <person name="Keeling P.J."/>
            <person name="Gray M.W."/>
            <person name="Grigoriev I.V."/>
            <person name="Archibald J.M."/>
        </authorList>
    </citation>
    <scope>NUCLEOTIDE SEQUENCE</scope>
    <source>
        <strain evidence="6 8">CCMP2712</strain>
    </source>
</reference>
<evidence type="ECO:0000256" key="2">
    <source>
        <dbReference type="ARBA" id="ARBA00023125"/>
    </source>
</evidence>
<dbReference type="Proteomes" id="UP000011087">
    <property type="component" value="Unassembled WGS sequence"/>
</dbReference>
<keyword evidence="2" id="KW-0238">DNA-binding</keyword>
<dbReference type="RefSeq" id="XP_005836970.1">
    <property type="nucleotide sequence ID" value="XM_005836913.1"/>
</dbReference>
<dbReference type="Pfam" id="PF02042">
    <property type="entry name" value="RWP-RK"/>
    <property type="match status" value="1"/>
</dbReference>
<dbReference type="AlphaFoldDB" id="L1JP67"/>